<keyword evidence="4" id="KW-1185">Reference proteome</keyword>
<feature type="signal peptide" evidence="1">
    <location>
        <begin position="1"/>
        <end position="22"/>
    </location>
</feature>
<dbReference type="AlphaFoldDB" id="A0A9X1HPY8"/>
<evidence type="ECO:0000313" key="3">
    <source>
        <dbReference type="EMBL" id="MCA6074062.1"/>
    </source>
</evidence>
<dbReference type="Pfam" id="PF00144">
    <property type="entry name" value="Beta-lactamase"/>
    <property type="match status" value="1"/>
</dbReference>
<dbReference type="PANTHER" id="PTHR43283:SF3">
    <property type="entry name" value="BETA-LACTAMASE FAMILY PROTEIN (AFU_ORTHOLOGUE AFUA_5G07500)"/>
    <property type="match status" value="1"/>
</dbReference>
<dbReference type="Proteomes" id="UP001139409">
    <property type="component" value="Unassembled WGS sequence"/>
</dbReference>
<dbReference type="InterPro" id="IPR012338">
    <property type="entry name" value="Beta-lactam/transpept-like"/>
</dbReference>
<proteinExistence type="predicted"/>
<reference evidence="3" key="1">
    <citation type="submission" date="2021-09" db="EMBL/GenBank/DDBJ databases">
        <title>Fulvivirga sp. isolated from coastal sediment.</title>
        <authorList>
            <person name="Yu H."/>
        </authorList>
    </citation>
    <scope>NUCLEOTIDE SEQUENCE</scope>
    <source>
        <strain evidence="3">1062</strain>
    </source>
</reference>
<dbReference type="PANTHER" id="PTHR43283">
    <property type="entry name" value="BETA-LACTAMASE-RELATED"/>
    <property type="match status" value="1"/>
</dbReference>
<name>A0A9X1HPY8_9BACT</name>
<dbReference type="InterPro" id="IPR001466">
    <property type="entry name" value="Beta-lactam-related"/>
</dbReference>
<comment type="caution">
    <text evidence="3">The sequence shown here is derived from an EMBL/GenBank/DDBJ whole genome shotgun (WGS) entry which is preliminary data.</text>
</comment>
<feature type="domain" description="Beta-lactamase-related" evidence="2">
    <location>
        <begin position="32"/>
        <end position="401"/>
    </location>
</feature>
<dbReference type="EMBL" id="JAIXNE010000001">
    <property type="protein sequence ID" value="MCA6074062.1"/>
    <property type="molecule type" value="Genomic_DNA"/>
</dbReference>
<dbReference type="Gene3D" id="3.40.710.10">
    <property type="entry name" value="DD-peptidase/beta-lactamase superfamily"/>
    <property type="match status" value="1"/>
</dbReference>
<gene>
    <name evidence="3" type="ORF">LDX50_04240</name>
</gene>
<protein>
    <submittedName>
        <fullName evidence="3">Beta-lactamase family protein</fullName>
    </submittedName>
</protein>
<dbReference type="SUPFAM" id="SSF56601">
    <property type="entry name" value="beta-lactamase/transpeptidase-like"/>
    <property type="match status" value="1"/>
</dbReference>
<dbReference type="RefSeq" id="WP_225697167.1">
    <property type="nucleotide sequence ID" value="NZ_JAIXNE010000001.1"/>
</dbReference>
<evidence type="ECO:0000313" key="4">
    <source>
        <dbReference type="Proteomes" id="UP001139409"/>
    </source>
</evidence>
<evidence type="ECO:0000256" key="1">
    <source>
        <dbReference type="SAM" id="SignalP"/>
    </source>
</evidence>
<accession>A0A9X1HPY8</accession>
<evidence type="ECO:0000259" key="2">
    <source>
        <dbReference type="Pfam" id="PF00144"/>
    </source>
</evidence>
<organism evidence="3 4">
    <name type="scientific">Fulvivirga sedimenti</name>
    <dbReference type="NCBI Taxonomy" id="2879465"/>
    <lineage>
        <taxon>Bacteria</taxon>
        <taxon>Pseudomonadati</taxon>
        <taxon>Bacteroidota</taxon>
        <taxon>Cytophagia</taxon>
        <taxon>Cytophagales</taxon>
        <taxon>Fulvivirgaceae</taxon>
        <taxon>Fulvivirga</taxon>
    </lineage>
</organism>
<sequence>MNRITPIFIIALIALLSVSGMAQDKAARLERIDKFVQSYVDNGRLNGAVVLIEKDGRRVYEKTFGYRNVDSREAMSEDAIFRIASMTKPVISVAAMILYEEGLFSLDDPVSKFIPEFTNPTVVDTYNENDTTYTVRPASREITVRDLLSHSSGLGYAQIGDSRQNAIYYKNRINGGIGTPYSPLSEMIPKLAKLPLMNDPGSVFLYGLNTDVLGYFVEVVSGQPLDAFIKERIFDPLGMKDTYFYLPESHKSRLVPLYKYDDKLAEQDSLINLKMTFHRDYPLYSGEYFSGGAGLSSTAEDYMKFARMLLQEGKAGDTWILAPQTVRMMHTNQIGDHLMWGDGEMESRFGLGFGIFTRAAFRAYGMPEGAYGWSGMYASHFWVDPANNVTVVIMRNIWPTPDWDLSQRIVPVIYQALTVD</sequence>
<feature type="chain" id="PRO_5040973764" evidence="1">
    <location>
        <begin position="23"/>
        <end position="420"/>
    </location>
</feature>
<dbReference type="InterPro" id="IPR050789">
    <property type="entry name" value="Diverse_Enzym_Activities"/>
</dbReference>
<keyword evidence="1" id="KW-0732">Signal</keyword>